<organism evidence="2 3">
    <name type="scientific">Arcicella aquatica</name>
    <dbReference type="NCBI Taxonomy" id="217141"/>
    <lineage>
        <taxon>Bacteria</taxon>
        <taxon>Pseudomonadati</taxon>
        <taxon>Bacteroidota</taxon>
        <taxon>Cytophagia</taxon>
        <taxon>Cytophagales</taxon>
        <taxon>Flectobacillaceae</taxon>
        <taxon>Arcicella</taxon>
    </lineage>
</organism>
<gene>
    <name evidence="2" type="ORF">VB264_21925</name>
</gene>
<comment type="caution">
    <text evidence="2">The sequence shown here is derived from an EMBL/GenBank/DDBJ whole genome shotgun (WGS) entry which is preliminary data.</text>
</comment>
<dbReference type="Pfam" id="PF10677">
    <property type="entry name" value="DUF2490"/>
    <property type="match status" value="1"/>
</dbReference>
<accession>A0ABU5QTP7</accession>
<feature type="chain" id="PRO_5046590719" evidence="1">
    <location>
        <begin position="21"/>
        <end position="233"/>
    </location>
</feature>
<sequence>MKNTRLYILCLCLMSTLMHGQSTKDYNDFQTWYGASIKLDLPKRWSVSGQYRMRLADDASNYKGSYVYGQLDKRLSNTFEITSSYRLAMVDKGTYHRYALGIEAQKEIGRFRASIRPMIQYQKQYFVGDDEQSDTDAFLRTRFTGKYKLTRRLDVYAYTEPFVELDNSLAFDRFRNSAGLKYEVNKSFKVNLYYLWVPDYSHKQLRTNNIAGLDLEFTLKPWKKKKRIISVDE</sequence>
<dbReference type="EMBL" id="JAYFUL010000056">
    <property type="protein sequence ID" value="MEA5260471.1"/>
    <property type="molecule type" value="Genomic_DNA"/>
</dbReference>
<evidence type="ECO:0000256" key="1">
    <source>
        <dbReference type="SAM" id="SignalP"/>
    </source>
</evidence>
<dbReference type="RefSeq" id="WP_323253025.1">
    <property type="nucleotide sequence ID" value="NZ_JAYFUL010000056.1"/>
</dbReference>
<evidence type="ECO:0000313" key="2">
    <source>
        <dbReference type="EMBL" id="MEA5260471.1"/>
    </source>
</evidence>
<proteinExistence type="predicted"/>
<dbReference type="Proteomes" id="UP001304671">
    <property type="component" value="Unassembled WGS sequence"/>
</dbReference>
<reference evidence="2 3" key="1">
    <citation type="submission" date="2023-12" db="EMBL/GenBank/DDBJ databases">
        <title>Novel species of the genus Arcicella isolated from rivers.</title>
        <authorList>
            <person name="Lu H."/>
        </authorList>
    </citation>
    <scope>NUCLEOTIDE SEQUENCE [LARGE SCALE GENOMIC DNA]</scope>
    <source>
        <strain evidence="2 3">LMG 21963</strain>
    </source>
</reference>
<evidence type="ECO:0000313" key="3">
    <source>
        <dbReference type="Proteomes" id="UP001304671"/>
    </source>
</evidence>
<keyword evidence="1" id="KW-0732">Signal</keyword>
<keyword evidence="3" id="KW-1185">Reference proteome</keyword>
<feature type="signal peptide" evidence="1">
    <location>
        <begin position="1"/>
        <end position="20"/>
    </location>
</feature>
<name>A0ABU5QTP7_9BACT</name>
<dbReference type="InterPro" id="IPR019619">
    <property type="entry name" value="DUF2490"/>
</dbReference>
<protein>
    <submittedName>
        <fullName evidence="2">DUF2490 domain-containing protein</fullName>
    </submittedName>
</protein>